<evidence type="ECO:0000256" key="12">
    <source>
        <dbReference type="ARBA" id="ARBA00041614"/>
    </source>
</evidence>
<dbReference type="Pfam" id="PF17753">
    <property type="entry name" value="Ig_mannosidase"/>
    <property type="match status" value="1"/>
</dbReference>
<evidence type="ECO:0000256" key="8">
    <source>
        <dbReference type="ARBA" id="ARBA00023180"/>
    </source>
</evidence>
<dbReference type="InterPro" id="IPR054593">
    <property type="entry name" value="Beta-mannosidase-like_N2"/>
</dbReference>
<dbReference type="RefSeq" id="WP_206594092.1">
    <property type="nucleotide sequence ID" value="NZ_JAFKCS010000008.1"/>
</dbReference>
<comment type="subunit">
    <text evidence="4">Homodimer.</text>
</comment>
<dbReference type="InterPro" id="IPR041625">
    <property type="entry name" value="Beta-mannosidase_Ig"/>
</dbReference>
<comment type="subcellular location">
    <subcellularLocation>
        <location evidence="2">Secreted</location>
    </subcellularLocation>
</comment>
<dbReference type="InterPro" id="IPR036156">
    <property type="entry name" value="Beta-gal/glucu_dom_sf"/>
</dbReference>
<dbReference type="Pfam" id="PF00703">
    <property type="entry name" value="Glyco_hydro_2"/>
    <property type="match status" value="1"/>
</dbReference>
<dbReference type="SUPFAM" id="SSF49785">
    <property type="entry name" value="Galactose-binding domain-like"/>
    <property type="match status" value="1"/>
</dbReference>
<dbReference type="EC" id="3.2.1.25" evidence="5"/>
<dbReference type="Gene3D" id="3.20.20.80">
    <property type="entry name" value="Glycosidases"/>
    <property type="match status" value="1"/>
</dbReference>
<dbReference type="SUPFAM" id="SSF51445">
    <property type="entry name" value="(Trans)glycosidases"/>
    <property type="match status" value="1"/>
</dbReference>
<feature type="domain" description="Beta-mannosidase Ig-fold" evidence="14">
    <location>
        <begin position="756"/>
        <end position="836"/>
    </location>
</feature>
<keyword evidence="18" id="KW-1185">Reference proteome</keyword>
<dbReference type="GO" id="GO:0016787">
    <property type="term" value="F:hydrolase activity"/>
    <property type="evidence" value="ECO:0007669"/>
    <property type="project" value="UniProtKB-KW"/>
</dbReference>
<comment type="caution">
    <text evidence="17">The sequence shown here is derived from an EMBL/GenBank/DDBJ whole genome shotgun (WGS) entry which is preliminary data.</text>
</comment>
<comment type="catalytic activity">
    <reaction evidence="1">
        <text>Hydrolysis of terminal, non-reducing beta-D-mannose residues in beta-D-mannosides.</text>
        <dbReference type="EC" id="3.2.1.25"/>
    </reaction>
</comment>
<evidence type="ECO:0000313" key="17">
    <source>
        <dbReference type="EMBL" id="MBN7820253.1"/>
    </source>
</evidence>
<dbReference type="Pfam" id="PF22666">
    <property type="entry name" value="Glyco_hydro_2_N2"/>
    <property type="match status" value="1"/>
</dbReference>
<feature type="domain" description="Glycoside hydrolase family 2 immunoglobulin-like beta-sandwich" evidence="13">
    <location>
        <begin position="202"/>
        <end position="306"/>
    </location>
</feature>
<evidence type="ECO:0000256" key="10">
    <source>
        <dbReference type="ARBA" id="ARBA00038429"/>
    </source>
</evidence>
<evidence type="ECO:0000256" key="9">
    <source>
        <dbReference type="ARBA" id="ARBA00023295"/>
    </source>
</evidence>
<evidence type="ECO:0000256" key="1">
    <source>
        <dbReference type="ARBA" id="ARBA00000829"/>
    </source>
</evidence>
<proteinExistence type="inferred from homology"/>
<gene>
    <name evidence="17" type="ORF">J0A65_10285</name>
</gene>
<reference evidence="17 18" key="1">
    <citation type="submission" date="2021-03" db="EMBL/GenBank/DDBJ databases">
        <title>novel species isolated from a fishpond in China.</title>
        <authorList>
            <person name="Lu H."/>
            <person name="Cai Z."/>
        </authorList>
    </citation>
    <scope>NUCLEOTIDE SEQUENCE [LARGE SCALE GENOMIC DNA]</scope>
    <source>
        <strain evidence="17 18">Y57</strain>
    </source>
</reference>
<dbReference type="InterPro" id="IPR017853">
    <property type="entry name" value="GH"/>
</dbReference>
<dbReference type="Gene3D" id="2.60.120.260">
    <property type="entry name" value="Galactose-binding domain-like"/>
    <property type="match status" value="1"/>
</dbReference>
<dbReference type="InterPro" id="IPR050887">
    <property type="entry name" value="Beta-mannosidase_GH2"/>
</dbReference>
<evidence type="ECO:0000256" key="3">
    <source>
        <dbReference type="ARBA" id="ARBA00004740"/>
    </source>
</evidence>
<evidence type="ECO:0000259" key="14">
    <source>
        <dbReference type="Pfam" id="PF17753"/>
    </source>
</evidence>
<evidence type="ECO:0000256" key="4">
    <source>
        <dbReference type="ARBA" id="ARBA00011738"/>
    </source>
</evidence>
<evidence type="ECO:0000259" key="16">
    <source>
        <dbReference type="Pfam" id="PF22666"/>
    </source>
</evidence>
<keyword evidence="8" id="KW-0325">Glycoprotein</keyword>
<evidence type="ECO:0000256" key="2">
    <source>
        <dbReference type="ARBA" id="ARBA00004613"/>
    </source>
</evidence>
<evidence type="ECO:0000256" key="6">
    <source>
        <dbReference type="ARBA" id="ARBA00022525"/>
    </source>
</evidence>
<dbReference type="InterPro" id="IPR008979">
    <property type="entry name" value="Galactose-bd-like_sf"/>
</dbReference>
<feature type="domain" description="Mannosidase Ig/CBM-like" evidence="15">
    <location>
        <begin position="665"/>
        <end position="752"/>
    </location>
</feature>
<evidence type="ECO:0000313" key="18">
    <source>
        <dbReference type="Proteomes" id="UP000663992"/>
    </source>
</evidence>
<dbReference type="Gene3D" id="2.60.40.10">
    <property type="entry name" value="Immunoglobulins"/>
    <property type="match status" value="3"/>
</dbReference>
<dbReference type="SUPFAM" id="SSF49303">
    <property type="entry name" value="beta-Galactosidase/glucuronidase domain"/>
    <property type="match status" value="3"/>
</dbReference>
<comment type="pathway">
    <text evidence="3">Glycan metabolism; N-glycan degradation.</text>
</comment>
<dbReference type="PANTHER" id="PTHR43730:SF1">
    <property type="entry name" value="BETA-MANNOSIDASE"/>
    <property type="match status" value="1"/>
</dbReference>
<accession>A0ABS3CT07</accession>
<comment type="similarity">
    <text evidence="10">Belongs to the glycosyl hydrolase 2 family. Beta-mannosidase B subfamily.</text>
</comment>
<evidence type="ECO:0000256" key="5">
    <source>
        <dbReference type="ARBA" id="ARBA00012754"/>
    </source>
</evidence>
<evidence type="ECO:0000256" key="7">
    <source>
        <dbReference type="ARBA" id="ARBA00022801"/>
    </source>
</evidence>
<dbReference type="InterPro" id="IPR006102">
    <property type="entry name" value="Ig-like_GH2"/>
</dbReference>
<evidence type="ECO:0000256" key="11">
    <source>
        <dbReference type="ARBA" id="ARBA00041069"/>
    </source>
</evidence>
<dbReference type="Proteomes" id="UP000663992">
    <property type="component" value="Unassembled WGS sequence"/>
</dbReference>
<keyword evidence="6" id="KW-0964">Secreted</keyword>
<keyword evidence="9" id="KW-0326">Glycosidase</keyword>
<protein>
    <recommendedName>
        <fullName evidence="11">Beta-mannosidase B</fullName>
        <ecNumber evidence="5">3.2.1.25</ecNumber>
    </recommendedName>
    <alternativeName>
        <fullName evidence="12">Mannanase B</fullName>
    </alternativeName>
</protein>
<evidence type="ECO:0000259" key="13">
    <source>
        <dbReference type="Pfam" id="PF00703"/>
    </source>
</evidence>
<dbReference type="PANTHER" id="PTHR43730">
    <property type="entry name" value="BETA-MANNOSIDASE"/>
    <property type="match status" value="1"/>
</dbReference>
<organism evidence="17 18">
    <name type="scientific">Bowmanella yangjiangensis</name>
    <dbReference type="NCBI Taxonomy" id="2811230"/>
    <lineage>
        <taxon>Bacteria</taxon>
        <taxon>Pseudomonadati</taxon>
        <taxon>Pseudomonadota</taxon>
        <taxon>Gammaproteobacteria</taxon>
        <taxon>Alteromonadales</taxon>
        <taxon>Alteromonadaceae</taxon>
        <taxon>Bowmanella</taxon>
    </lineage>
</organism>
<name>A0ABS3CT07_9ALTE</name>
<dbReference type="InterPro" id="IPR013783">
    <property type="entry name" value="Ig-like_fold"/>
</dbReference>
<keyword evidence="7 17" id="KW-0378">Hydrolase</keyword>
<dbReference type="Pfam" id="PF17786">
    <property type="entry name" value="Mannosidase_ig"/>
    <property type="match status" value="1"/>
</dbReference>
<feature type="domain" description="Beta-mannosidase-like galactose-binding" evidence="16">
    <location>
        <begin position="19"/>
        <end position="190"/>
    </location>
</feature>
<dbReference type="EMBL" id="JAFKCS010000008">
    <property type="protein sequence ID" value="MBN7820253.1"/>
    <property type="molecule type" value="Genomic_DNA"/>
</dbReference>
<evidence type="ECO:0000259" key="15">
    <source>
        <dbReference type="Pfam" id="PF17786"/>
    </source>
</evidence>
<sequence>MITNSSMHYGQRLDLCGDWQFRQANAATWLPAQVPGCNFTDLLANGLIDEPFYRDNETKLQWIEQEDWHYQKRFNLSADWWQYQDIQLVAEGLDTFCDLYLNGQKLAESQNMFIGQHILCKSLLKEGENLLEIRFRSPIKEVLPQYQQAGFAYPAENDKSEDKLSVYCRKAPCHFGWDWGPRFVTSGIWRPIYLQGITACQITDTHFVQHQLDATQALFSFDICMQSALAEQAILQVECAQAPQLNKQIPVQLTVGENIQRLDFDLASPQLWWPNGLGEAYLYDFSFSLLIGNQAQHSKQQRIGFRTLEVVNEDDAMGQSFFVRVNGQPVFMKGANYIPGDSFVHRMTPERHAQDFKAVVDANMNMLRVWGGGIYQDEVFYQLADEHGILIWQDFMFACTLYPADEAFLANVREEAEYNIKRLRNHPCLALWCGNNEVDMGIKHWQWPEKFGYSDALYARLKDDYIRLFDQCLPEAVAKLDAGRFYLRSSPIGFWEEDMDHMGNHHYWGVWHGEEPFSEYQKRIPRFMSEFGFQSFPLASSMAKFIEQQDWHLDSQVLKVHQKHPRGNSLIRSYMDTEYSAPENFARLLFLSQVQQAEGLKLAFEAHRAAQPFCMGSLYWQLNDTWPAASWSGIDYYGRWKALHYQAKRSFRTDLLVIDEVQESIRIRLVSDRLHSINAKVGLTLLDFNGNKLWQQEQLISTPANGSAQVAMLPRIELLAAHNPNKVVLQAVLIDSQGQELTDSLFYFVPSKQQALSAPNLEVTSQVGEQSLTLTLQSPTLVRQCHVEIDGAAGNFSDNFFDLLPGQSKRIHLALPGASQTEIEQLLVSARYQSLFQEQSQ</sequence>
<dbReference type="InterPro" id="IPR041447">
    <property type="entry name" value="Mannosidase_ig"/>
</dbReference>